<dbReference type="Gene3D" id="3.40.50.620">
    <property type="entry name" value="HUPs"/>
    <property type="match status" value="1"/>
</dbReference>
<protein>
    <recommendedName>
        <fullName evidence="3">Cytidyltransferase-like domain-containing protein</fullName>
    </recommendedName>
</protein>
<organism evidence="4 5">
    <name type="scientific">Candidatus Kaiserbacteria bacterium RIFCSPHIGHO2_02_FULL_59_21</name>
    <dbReference type="NCBI Taxonomy" id="1798500"/>
    <lineage>
        <taxon>Bacteria</taxon>
        <taxon>Candidatus Kaiseribacteriota</taxon>
    </lineage>
</organism>
<dbReference type="InterPro" id="IPR050385">
    <property type="entry name" value="Archaeal_FAD_synthase"/>
</dbReference>
<dbReference type="InterPro" id="IPR004821">
    <property type="entry name" value="Cyt_trans-like"/>
</dbReference>
<evidence type="ECO:0000256" key="1">
    <source>
        <dbReference type="ARBA" id="ARBA00022679"/>
    </source>
</evidence>
<dbReference type="InterPro" id="IPR014729">
    <property type="entry name" value="Rossmann-like_a/b/a_fold"/>
</dbReference>
<gene>
    <name evidence="4" type="ORF">A3C21_02125</name>
</gene>
<dbReference type="EMBL" id="MFLN01000029">
    <property type="protein sequence ID" value="OGG67037.1"/>
    <property type="molecule type" value="Genomic_DNA"/>
</dbReference>
<dbReference type="SUPFAM" id="SSF52374">
    <property type="entry name" value="Nucleotidylyl transferase"/>
    <property type="match status" value="1"/>
</dbReference>
<dbReference type="Proteomes" id="UP000178572">
    <property type="component" value="Unassembled WGS sequence"/>
</dbReference>
<dbReference type="Pfam" id="PF01467">
    <property type="entry name" value="CTP_transf_like"/>
    <property type="match status" value="1"/>
</dbReference>
<evidence type="ECO:0000313" key="5">
    <source>
        <dbReference type="Proteomes" id="UP000178572"/>
    </source>
</evidence>
<proteinExistence type="predicted"/>
<reference evidence="4 5" key="1">
    <citation type="journal article" date="2016" name="Nat. Commun.">
        <title>Thousands of microbial genomes shed light on interconnected biogeochemical processes in an aquifer system.</title>
        <authorList>
            <person name="Anantharaman K."/>
            <person name="Brown C.T."/>
            <person name="Hug L.A."/>
            <person name="Sharon I."/>
            <person name="Castelle C.J."/>
            <person name="Probst A.J."/>
            <person name="Thomas B.C."/>
            <person name="Singh A."/>
            <person name="Wilkins M.J."/>
            <person name="Karaoz U."/>
            <person name="Brodie E.L."/>
            <person name="Williams K.H."/>
            <person name="Hubbard S.S."/>
            <person name="Banfield J.F."/>
        </authorList>
    </citation>
    <scope>NUCLEOTIDE SEQUENCE [LARGE SCALE GENOMIC DNA]</scope>
</reference>
<dbReference type="PANTHER" id="PTHR43793:SF1">
    <property type="entry name" value="FAD SYNTHASE"/>
    <property type="match status" value="1"/>
</dbReference>
<evidence type="ECO:0000313" key="4">
    <source>
        <dbReference type="EMBL" id="OGG67037.1"/>
    </source>
</evidence>
<feature type="domain" description="Cytidyltransferase-like" evidence="3">
    <location>
        <begin position="6"/>
        <end position="139"/>
    </location>
</feature>
<keyword evidence="1" id="KW-0808">Transferase</keyword>
<dbReference type="STRING" id="1798500.A3C21_02125"/>
<evidence type="ECO:0000259" key="3">
    <source>
        <dbReference type="Pfam" id="PF01467"/>
    </source>
</evidence>
<evidence type="ECO:0000256" key="2">
    <source>
        <dbReference type="ARBA" id="ARBA00022695"/>
    </source>
</evidence>
<dbReference type="GO" id="GO:0016779">
    <property type="term" value="F:nucleotidyltransferase activity"/>
    <property type="evidence" value="ECO:0007669"/>
    <property type="project" value="UniProtKB-KW"/>
</dbReference>
<accession>A0A1F6E0C3</accession>
<comment type="caution">
    <text evidence="4">The sequence shown here is derived from an EMBL/GenBank/DDBJ whole genome shotgun (WGS) entry which is preliminary data.</text>
</comment>
<dbReference type="NCBIfam" id="TIGR00125">
    <property type="entry name" value="cyt_tran_rel"/>
    <property type="match status" value="1"/>
</dbReference>
<sequence length="142" mass="15994">MTRIMVFGTFDMVHPGHEDFFEQARKLAHHEHGRGAEPYLIVSIARDAVASRIKGFSPRHHEAERLANVAAHPLVDKAVLGEELGYARHIAEEKPDIIALGYDQNGEYVDHLEEDLKKAGIKARIVRLAAHRPDVYKTSKLL</sequence>
<name>A0A1F6E0C3_9BACT</name>
<dbReference type="AlphaFoldDB" id="A0A1F6E0C3"/>
<keyword evidence="2" id="KW-0548">Nucleotidyltransferase</keyword>
<dbReference type="PANTHER" id="PTHR43793">
    <property type="entry name" value="FAD SYNTHASE"/>
    <property type="match status" value="1"/>
</dbReference>